<dbReference type="GeneID" id="120260052"/>
<dbReference type="InterPro" id="IPR005162">
    <property type="entry name" value="Retrotrans_gag_dom"/>
</dbReference>
<feature type="domain" description="Retrotransposon gag" evidence="2">
    <location>
        <begin position="189"/>
        <end position="278"/>
    </location>
</feature>
<dbReference type="Gene3D" id="3.10.10.10">
    <property type="entry name" value="HIV Type 1 Reverse Transcriptase, subunit A, domain 1"/>
    <property type="match status" value="1"/>
</dbReference>
<dbReference type="Pfam" id="PF17919">
    <property type="entry name" value="RT_RNaseH_2"/>
    <property type="match status" value="1"/>
</dbReference>
<name>A0AB40B822_DIOCR</name>
<dbReference type="PANTHER" id="PTHR24559">
    <property type="entry name" value="TRANSPOSON TY3-I GAG-POL POLYPROTEIN"/>
    <property type="match status" value="1"/>
</dbReference>
<dbReference type="Gene3D" id="3.30.70.270">
    <property type="match status" value="1"/>
</dbReference>
<evidence type="ECO:0000259" key="2">
    <source>
        <dbReference type="Pfam" id="PF03732"/>
    </source>
</evidence>
<dbReference type="InterPro" id="IPR000477">
    <property type="entry name" value="RT_dom"/>
</dbReference>
<feature type="domain" description="Reverse transcriptase/retrotransposon-derived protein RNase H-like" evidence="3">
    <location>
        <begin position="885"/>
        <end position="928"/>
    </location>
</feature>
<dbReference type="RefSeq" id="XP_039123430.1">
    <property type="nucleotide sequence ID" value="XM_039267496.1"/>
</dbReference>
<dbReference type="PANTHER" id="PTHR24559:SF450">
    <property type="entry name" value="RNA-DIRECTED DNA POLYMERASE HOMOLOG"/>
    <property type="match status" value="1"/>
</dbReference>
<dbReference type="InterPro" id="IPR043128">
    <property type="entry name" value="Rev_trsase/Diguanyl_cyclase"/>
</dbReference>
<reference evidence="5" key="1">
    <citation type="submission" date="2025-08" db="UniProtKB">
        <authorList>
            <consortium name="RefSeq"/>
        </authorList>
    </citation>
    <scope>IDENTIFICATION</scope>
</reference>
<dbReference type="InterPro" id="IPR021109">
    <property type="entry name" value="Peptidase_aspartic_dom_sf"/>
</dbReference>
<dbReference type="CDD" id="cd00303">
    <property type="entry name" value="retropepsin_like"/>
    <property type="match status" value="1"/>
</dbReference>
<dbReference type="Pfam" id="PF00078">
    <property type="entry name" value="RVT_1"/>
    <property type="match status" value="1"/>
</dbReference>
<gene>
    <name evidence="5" type="primary">LOC120260052</name>
</gene>
<dbReference type="InterPro" id="IPR043502">
    <property type="entry name" value="DNA/RNA_pol_sf"/>
</dbReference>
<dbReference type="SUPFAM" id="SSF56672">
    <property type="entry name" value="DNA/RNA polymerases"/>
    <property type="match status" value="1"/>
</dbReference>
<sequence length="929" mass="104455">MGMGTAAGVASNIQAKDLNTEHVMGRPLDDSLCELSSLLSVCLRTLLLFCEFITNLVLSLSLKMGEATRNKDLAAKLDLILITMDQREERMLTAMDQREERVKMLEQNMATISKYIETHQTQGYTGSSSGPPVHIEALGGQEYRRSPTYHSRSVRVDFPRFEGIDVLQWIYKAEQYFEYYRIDEEERLQLAVIHFDGPVVPWYQMLKKSGILTSWTSLVKALEHAYGPSMYESPAYALFKLIQEDSVANYYANFTTLANRVEGMSDSAFLACFISGLKREIQRDVIPWKPESIPAAVSLAKLFEEKYPMAGRAGNRRPIFNPDISAIGNPGRGVATPTLAIKAGPALPALGPPTAQSAQVPSGNYTQPYRKISFNEMQIRKTKGLCFNCDEKFTPSHKCANRRLLLLQWDEEPPDNPQQEDTEFLVEMENNLQVEESEPKSSLNAMNSAAVTGTLRFSGSINGHPVTILLDGGSDDSFIQPRLAQFLNLEIQPTKPFKVLVGNGQALQVEGMVRELSIKVQDYMLNFPVFLLPIAGAEVIVGASWLATLGAHMVDYSKLSIQFYHNGQFITLYGDQDIAPKPVTMHQLNRLSSTKGIAECYEMSMREVAEEEVHQSNSLSTKEEGEQKIQLPQEMPEILQQLLLRYQQVFSIPVGLPPSRNCDHKIPLMAGSQPVKVRPYRYPHSQKNEIEIMVAQMLKEGLIEHSNSPFSSPVILVKKKDGTWRFCTDYRALNAITVKDAYPIPAVDEMLDELQGAKIFSKLDLRSGYHQVLLQAEDKCKTAFRIHHGHFQWLVMPFDNAPATFQALMNGIFQFAMRRFVLIFFDDILVYSMDLESHIKHLEVVLITLIDNRLFAKYSKFSAEGVQMDKTKVEAIMQYGVPKTIKAIVAAPVLKLPDFSQSFILETDASRTGIAAVLSQNGHPIAYFQ</sequence>
<dbReference type="Gene3D" id="2.40.70.10">
    <property type="entry name" value="Acid Proteases"/>
    <property type="match status" value="1"/>
</dbReference>
<dbReference type="Proteomes" id="UP001515500">
    <property type="component" value="Chromosome 5"/>
</dbReference>
<evidence type="ECO:0000313" key="5">
    <source>
        <dbReference type="RefSeq" id="XP_039123430.1"/>
    </source>
</evidence>
<dbReference type="Pfam" id="PF13975">
    <property type="entry name" value="gag-asp_proteas"/>
    <property type="match status" value="1"/>
</dbReference>
<accession>A0AB40B822</accession>
<feature type="domain" description="Reverse transcriptase" evidence="1">
    <location>
        <begin position="717"/>
        <end position="862"/>
    </location>
</feature>
<dbReference type="AlphaFoldDB" id="A0AB40B822"/>
<dbReference type="CDD" id="cd01647">
    <property type="entry name" value="RT_LTR"/>
    <property type="match status" value="1"/>
</dbReference>
<proteinExistence type="predicted"/>
<dbReference type="InterPro" id="IPR053134">
    <property type="entry name" value="RNA-dir_DNA_polymerase"/>
</dbReference>
<evidence type="ECO:0000259" key="3">
    <source>
        <dbReference type="Pfam" id="PF17919"/>
    </source>
</evidence>
<protein>
    <submittedName>
        <fullName evidence="5">Uncharacterized protein LOC120260052</fullName>
    </submittedName>
</protein>
<dbReference type="InterPro" id="IPR041577">
    <property type="entry name" value="RT_RNaseH_2"/>
</dbReference>
<evidence type="ECO:0000259" key="1">
    <source>
        <dbReference type="Pfam" id="PF00078"/>
    </source>
</evidence>
<dbReference type="SUPFAM" id="SSF50630">
    <property type="entry name" value="Acid proteases"/>
    <property type="match status" value="1"/>
</dbReference>
<evidence type="ECO:0000313" key="4">
    <source>
        <dbReference type="Proteomes" id="UP001515500"/>
    </source>
</evidence>
<organism evidence="4 5">
    <name type="scientific">Dioscorea cayennensis subsp. rotundata</name>
    <name type="common">White Guinea yam</name>
    <name type="synonym">Dioscorea rotundata</name>
    <dbReference type="NCBI Taxonomy" id="55577"/>
    <lineage>
        <taxon>Eukaryota</taxon>
        <taxon>Viridiplantae</taxon>
        <taxon>Streptophyta</taxon>
        <taxon>Embryophyta</taxon>
        <taxon>Tracheophyta</taxon>
        <taxon>Spermatophyta</taxon>
        <taxon>Magnoliopsida</taxon>
        <taxon>Liliopsida</taxon>
        <taxon>Dioscoreales</taxon>
        <taxon>Dioscoreaceae</taxon>
        <taxon>Dioscorea</taxon>
    </lineage>
</organism>
<keyword evidence="4" id="KW-1185">Reference proteome</keyword>
<dbReference type="Pfam" id="PF03732">
    <property type="entry name" value="Retrotrans_gag"/>
    <property type="match status" value="1"/>
</dbReference>